<dbReference type="AlphaFoldDB" id="A0A5N6ALE0"/>
<feature type="transmembrane region" description="Helical" evidence="1">
    <location>
        <begin position="74"/>
        <end position="96"/>
    </location>
</feature>
<evidence type="ECO:0000256" key="1">
    <source>
        <dbReference type="SAM" id="Phobius"/>
    </source>
</evidence>
<dbReference type="Pfam" id="PF10825">
    <property type="entry name" value="DUF2752"/>
    <property type="match status" value="1"/>
</dbReference>
<keyword evidence="4" id="KW-1185">Reference proteome</keyword>
<feature type="chain" id="PRO_5039072459" evidence="2">
    <location>
        <begin position="27"/>
        <end position="137"/>
    </location>
</feature>
<name>A0A5N6ALE0_9ACTN</name>
<evidence type="ECO:0000256" key="2">
    <source>
        <dbReference type="SAM" id="SignalP"/>
    </source>
</evidence>
<keyword evidence="1" id="KW-1133">Transmembrane helix</keyword>
<dbReference type="Proteomes" id="UP000314251">
    <property type="component" value="Unassembled WGS sequence"/>
</dbReference>
<sequence>MRQRLLDAGTPLAAAALLGAAVGCVAVNDPTVPGSYPPCPVLTELGLHCPGCGGLRATHALAHGAFTTAWHANALVVAGAALLGLGLLVWLAAALAGARHRLPARLPFPARLGWSLAALVAAFTVLRNLPPGAFLTP</sequence>
<dbReference type="InterPro" id="IPR021215">
    <property type="entry name" value="DUF2752"/>
</dbReference>
<reference evidence="3" key="1">
    <citation type="submission" date="2019-10" db="EMBL/GenBank/DDBJ databases">
        <title>Nonomuraea sp. nov., isolated from Phyllanthus amarus.</title>
        <authorList>
            <person name="Klykleung N."/>
            <person name="Tanasupawat S."/>
        </authorList>
    </citation>
    <scope>NUCLEOTIDE SEQUENCE [LARGE SCALE GENOMIC DNA]</scope>
    <source>
        <strain evidence="3">3MP-10</strain>
    </source>
</reference>
<gene>
    <name evidence="3" type="ORF">FH607_005680</name>
</gene>
<comment type="caution">
    <text evidence="3">The sequence shown here is derived from an EMBL/GenBank/DDBJ whole genome shotgun (WGS) entry which is preliminary data.</text>
</comment>
<accession>A0A5N6ALE0</accession>
<proteinExistence type="predicted"/>
<keyword evidence="1" id="KW-0472">Membrane</keyword>
<organism evidence="3 4">
    <name type="scientific">Streptomyces mimosae</name>
    <dbReference type="NCBI Taxonomy" id="2586635"/>
    <lineage>
        <taxon>Bacteria</taxon>
        <taxon>Bacillati</taxon>
        <taxon>Actinomycetota</taxon>
        <taxon>Actinomycetes</taxon>
        <taxon>Kitasatosporales</taxon>
        <taxon>Streptomycetaceae</taxon>
        <taxon>Streptomyces</taxon>
    </lineage>
</organism>
<feature type="signal peptide" evidence="2">
    <location>
        <begin position="1"/>
        <end position="26"/>
    </location>
</feature>
<protein>
    <submittedName>
        <fullName evidence="3">DUF2752 domain-containing protein</fullName>
    </submittedName>
</protein>
<dbReference type="EMBL" id="VDLY02000003">
    <property type="protein sequence ID" value="KAB8168720.1"/>
    <property type="molecule type" value="Genomic_DNA"/>
</dbReference>
<feature type="transmembrane region" description="Helical" evidence="1">
    <location>
        <begin position="108"/>
        <end position="126"/>
    </location>
</feature>
<dbReference type="OrthoDB" id="5966662at2"/>
<dbReference type="PROSITE" id="PS51257">
    <property type="entry name" value="PROKAR_LIPOPROTEIN"/>
    <property type="match status" value="1"/>
</dbReference>
<dbReference type="RefSeq" id="WP_139666498.1">
    <property type="nucleotide sequence ID" value="NZ_VDLY02000003.1"/>
</dbReference>
<evidence type="ECO:0000313" key="3">
    <source>
        <dbReference type="EMBL" id="KAB8168720.1"/>
    </source>
</evidence>
<evidence type="ECO:0000313" key="4">
    <source>
        <dbReference type="Proteomes" id="UP000314251"/>
    </source>
</evidence>
<keyword evidence="1" id="KW-0812">Transmembrane</keyword>
<keyword evidence="2" id="KW-0732">Signal</keyword>